<name>A0ACC2VKC9_9TREE</name>
<keyword evidence="2" id="KW-1185">Reference proteome</keyword>
<reference evidence="1" key="1">
    <citation type="submission" date="2023-04" db="EMBL/GenBank/DDBJ databases">
        <title>Draft Genome sequencing of Naganishia species isolated from polar environments using Oxford Nanopore Technology.</title>
        <authorList>
            <person name="Leo P."/>
            <person name="Venkateswaran K."/>
        </authorList>
    </citation>
    <scope>NUCLEOTIDE SEQUENCE</scope>
    <source>
        <strain evidence="1">MNA-CCFEE 5262</strain>
    </source>
</reference>
<proteinExistence type="predicted"/>
<comment type="caution">
    <text evidence="1">The sequence shown here is derived from an EMBL/GenBank/DDBJ whole genome shotgun (WGS) entry which is preliminary data.</text>
</comment>
<evidence type="ECO:0000313" key="2">
    <source>
        <dbReference type="Proteomes" id="UP001230649"/>
    </source>
</evidence>
<dbReference type="EMBL" id="JASBWS010000087">
    <property type="protein sequence ID" value="KAJ9099002.1"/>
    <property type="molecule type" value="Genomic_DNA"/>
</dbReference>
<dbReference type="Proteomes" id="UP001230649">
    <property type="component" value="Unassembled WGS sequence"/>
</dbReference>
<organism evidence="1 2">
    <name type="scientific">Naganishia adeliensis</name>
    <dbReference type="NCBI Taxonomy" id="92952"/>
    <lineage>
        <taxon>Eukaryota</taxon>
        <taxon>Fungi</taxon>
        <taxon>Dikarya</taxon>
        <taxon>Basidiomycota</taxon>
        <taxon>Agaricomycotina</taxon>
        <taxon>Tremellomycetes</taxon>
        <taxon>Filobasidiales</taxon>
        <taxon>Filobasidiaceae</taxon>
        <taxon>Naganishia</taxon>
    </lineage>
</organism>
<accession>A0ACC2VKC9</accession>
<sequence>MLANNIAVLTAALVALVEFTNAAPLAQLLQKRASGQTIRPSTAPNLCLAGWGSPNPRLIECVTSYDAYYGPWIQWYVYPGESRPVSLGPGPPKSPGLCLEAGGDVASGQVAEVKGVTCSAEAQNHLAVTGGNACLSYGPDGAITTQACGNQGVDQVWNLVAFGGNPGQPPAGGGGKRIRWSGSGVSGCLTVMDASLDNFGRIAMYAHPLSLYDPSLTRVHVSSAECMADDNRWAYLQKFDYTRGSTKIKVAANQYANKDFCLDLGVVRGRDATNLHLYECVDVPQQKFWITDAGDDHIALEGDNQCIDVKADSGFVQDSPYSSLKDVQSWQCSGGNGNQVIV</sequence>
<evidence type="ECO:0000313" key="1">
    <source>
        <dbReference type="EMBL" id="KAJ9099002.1"/>
    </source>
</evidence>
<gene>
    <name evidence="1" type="ORF">QFC20_005820</name>
</gene>
<protein>
    <submittedName>
        <fullName evidence="1">Uncharacterized protein</fullName>
    </submittedName>
</protein>